<evidence type="ECO:0000313" key="7">
    <source>
        <dbReference type="Proteomes" id="UP000798046"/>
    </source>
</evidence>
<gene>
    <name evidence="6" type="ORF">F6V30_09395</name>
</gene>
<evidence type="ECO:0000259" key="5">
    <source>
        <dbReference type="Pfam" id="PF18834"/>
    </source>
</evidence>
<protein>
    <recommendedName>
        <fullName evidence="8">RadC-like JAB domain-containing protein</fullName>
    </recommendedName>
</protein>
<dbReference type="Gene3D" id="3.40.140.10">
    <property type="entry name" value="Cytidine Deaminase, domain 2"/>
    <property type="match status" value="1"/>
</dbReference>
<evidence type="ECO:0000313" key="6">
    <source>
        <dbReference type="EMBL" id="KAB0670357.1"/>
    </source>
</evidence>
<name>A0ABQ6TPP3_9BACT</name>
<evidence type="ECO:0000259" key="3">
    <source>
        <dbReference type="Pfam" id="PF04002"/>
    </source>
</evidence>
<sequence>MALDDLNAFADQVNSQNRDKTQALLNLQNVVGTDADAYAGSLRLAGYTQVPPLWSTPEIRADAERKAVAGDPAVAAMPPVTARFFANPDNAAVAHDDIGTFTRIEDLAKNGFGPRNNAPISTLRFGTDRDRAEADYFAKEYGTKPFQALQGGLGKLATRLAFPVAGAVDALSGGDYYKEFASQLYDRFSRIQEESAADPSRSFGGKVVRSVEELVPLVLSGGFGMAAIAGQATNDTYDNLTARGVDPDTSLALAMKSGMTAYAMTKLPFGGTSLANSLVRGATLNPAFGAIDRGLEKAGLDYAGYTGQAGAINLLDPEAMAHELAMGLLFGAHHALQTGRPVGGDGLLESLVPFYDRYRAARRADALTRIGTVVRESKANNRTPELVQRHLGDVAAEHAGIDNAYVPVERWNDLFRSSGLDPARVAGETLSDPGAYDEALTTGADIAIPFREFTGKLSRLEQYGELVKDARLSPVDVSLREAEARVQAVKANTDQGGGFVEALQGMAARSREAAKGAESYRRVYDDLVGQQASIGTERGAAEHNAHLVANAFRVLGERAGVDPYELYSNYHLKVTRPLGSEFAGDISANKFWQTNYGTGEVSSFGPVWRDLTHDAQGAVERLMKYQTGEAMAALHHPDVGDIDLVWGKEGTPEKEYKDGFGFAKIKIKHPEVAGDLQNILDTMSVVSRGKNRIRLESNDHQAVVRLDWDGKEKQWLLTEFEKDKEPGTGKRTGASSIDESDSPIHQALTDFIINSKTLSMATARTYPAAKDSDSVARTLLSNARSDGGNPTIKIVHPGDDVKALFQSVAGRLASDGVRELYQSARADVDNRDHVKKVVTGVLHSAITRIKTPADAAHIAFPLTKRAQEAAIAIVTDAKGNVLGVVQHSTGALDKTIMSPRDLLGVLHDFPGAAEVWFAHNHPTGDPEPSPADSETTSQMAALLDGSGITTRGMIVVGQDGGAVWTEGIGGRTKKIPLGSLNTDKERIHEITTYDREIVTLPSSEPFIYIEQAIDYARSLGAGASGLIIADAKIRPVSFVPMSVAEMAKLKTGDPATGSSAIMSAFHKGNGASMIMVIPALPGSLGAVRNVVTFGTLFGAPLIDVIETRSGISFDKTGRMPQAGGQFFQGGNAPVSHDFVPAPDGRYVFGEITPEIGKIIRRQSAPILLRSGDAKEGKTHIERPERLKQIQQEGYDSAEKLVDDVVTNCDAIYKGERGNLLLAKKGAKNTVIYVQLNPSRYGDYYDVKTAVVARGDFFDKKKPLWERAQTNPADNGSPMRNLSGQSGLYENILHQNREDVKRGYIRFDNNRTFEIGLLKDADLSTFIHESGHFFTEVLGDLAERSDAPRQIRDDYAALLAFAGVESRNDIGTEHHEKLARAFEAYLMEGRAPSVATRSLFQRMKAWLVGVYRDLTALHAPLTPEVREVFDRMLATDAEIGRMRGTQEMKPLFAAAGDAGMTPVEFELYRKETEQAGEQAKEQMLRKLMTEKSREQTSWWRDGLARLRDEVTAEAQEQPVYRALQEILTGRDFAGDATPGLKLDRAVLARMYGEDFLKRLPKGSATDYLYAVQGGAHPELVAERYGFTSADEMIRAMMAAPPLGDFVAAEAEARMRERHGDLMRDGRMADEALKAVHNDQWAGVLRTEIGALRRKGGENAHAVAVPPVAAFRQAAQERIAAKPVRTITPLLYLNGERTAAREALDLLGTGDFNRAAAARSRQLLNHFLYFEAVTALGEVDAIRTEAAHMADSATEGARDVYQTAKRPVEDAFEYDNKKASKGTRASQSGGSLEGLQDSKGITTLNQIISPCHYDVNIQVVPRTDAILTESGRMPADARSEMRGPGTRPFREQVEALLSRFGPAGAARDESLAPRESLRQFLDRLRRDEGIDLPVPATIRDEQSRTASYRDLTMDELRSVSATLHMIEHAAAVVNTARKGETQVPLGDAEKQLVEQLEASIPAGDAGGVDDSTLSFLGQIREHAPEIDIPIVRPEALFERMDGHATSGPWHDLLWNPCNDAAHHQNRVRKSLFPAIFALIRGARIDRSKGRTFIEGLGGSLAKDEIVAIALNCGNERNLNLLMRGGIRLRPDDSARELSPETLQEILGHLNADEIAVVNGVWKAIETLKPEVGALLRRQSGAVPVFMETRPLDIANGTLEGGFYPVTLDPRHADAGEKSADAALPSRMFLRDWVGNGGAEPLSLDLENGAVRHLDRIVTRITLGEFAAQAHRLLKLKGVKAAIADRLGEPAHKNLLDWVTTTLDRDTPGRAASARLEKTSRVLRTSASASIVAHQAADTVADIVTAASGGMQRLEVAHVVRGAFEYMRNPVAVHRFAVDASEYMCHLDHEIDRTMAGALDEPAGGDSTLDDVRRWVLESRAGAAKVAAMMVWISGYRAAQAKGMDGMDAVRDADMVSRSIPNADRTGELSAAERTAKAHELATLIGPAMVRYNDAAGVGHRVADQEVRGVNRADGTTPFICGMVATGIVQDVLKNRQLEANDSFLPWFLSRMVRGLFDAIPYVDELAGHGEGVTTGKPPDHAFVEVGSATYDAAQVTLHAIGGKSSPVAATAKSAQFAGIHTGLPVLQATGTGQYLDDLLTGDYAPSYAWSPATDIINNRRYKR</sequence>
<feature type="domain" description="Large polyvalent protein associated" evidence="5">
    <location>
        <begin position="29"/>
        <end position="109"/>
    </location>
</feature>
<dbReference type="InterPro" id="IPR041092">
    <property type="entry name" value="PBECR1"/>
</dbReference>
<evidence type="ECO:0008006" key="8">
    <source>
        <dbReference type="Google" id="ProtNLM"/>
    </source>
</evidence>
<dbReference type="EMBL" id="VZRA01000002">
    <property type="protein sequence ID" value="KAB0670357.1"/>
    <property type="molecule type" value="Genomic_DNA"/>
</dbReference>
<feature type="domain" description="RadC-like JAB" evidence="3">
    <location>
        <begin position="850"/>
        <end position="959"/>
    </location>
</feature>
<evidence type="ECO:0000256" key="1">
    <source>
        <dbReference type="ARBA" id="ARBA00023049"/>
    </source>
</evidence>
<dbReference type="InterPro" id="IPR040738">
    <property type="entry name" value="LPD22"/>
</dbReference>
<organism evidence="6 7">
    <name type="scientific">Oryzomonas sagensis</name>
    <dbReference type="NCBI Taxonomy" id="2603857"/>
    <lineage>
        <taxon>Bacteria</taxon>
        <taxon>Pseudomonadati</taxon>
        <taxon>Thermodesulfobacteriota</taxon>
        <taxon>Desulfuromonadia</taxon>
        <taxon>Geobacterales</taxon>
        <taxon>Geobacteraceae</taxon>
        <taxon>Oryzomonas</taxon>
    </lineage>
</organism>
<dbReference type="InterPro" id="IPR025657">
    <property type="entry name" value="RadC_JAB"/>
</dbReference>
<dbReference type="PANTHER" id="PTHR30471:SF3">
    <property type="entry name" value="UPF0758 PROTEIN YEES-RELATED"/>
    <property type="match status" value="1"/>
</dbReference>
<keyword evidence="1" id="KW-0378">Hydrolase</keyword>
<feature type="region of interest" description="Disordered" evidence="2">
    <location>
        <begin position="1772"/>
        <end position="1794"/>
    </location>
</feature>
<comment type="caution">
    <text evidence="6">The sequence shown here is derived from an EMBL/GenBank/DDBJ whole genome shotgun (WGS) entry which is preliminary data.</text>
</comment>
<dbReference type="Pfam" id="PF18834">
    <property type="entry name" value="LPD22"/>
    <property type="match status" value="1"/>
</dbReference>
<dbReference type="RefSeq" id="WP_151156719.1">
    <property type="nucleotide sequence ID" value="NZ_VZRA01000002.1"/>
</dbReference>
<dbReference type="Proteomes" id="UP000798046">
    <property type="component" value="Unassembled WGS sequence"/>
</dbReference>
<keyword evidence="1" id="KW-0645">Protease</keyword>
<keyword evidence="7" id="KW-1185">Reference proteome</keyword>
<dbReference type="Pfam" id="PF04002">
    <property type="entry name" value="RadC"/>
    <property type="match status" value="1"/>
</dbReference>
<feature type="domain" description="Phage-Barnase-EndoU-ColicinE5/D-RelE-like nuclease" evidence="4">
    <location>
        <begin position="634"/>
        <end position="725"/>
    </location>
</feature>
<evidence type="ECO:0000259" key="4">
    <source>
        <dbReference type="Pfam" id="PF18809"/>
    </source>
</evidence>
<evidence type="ECO:0000256" key="2">
    <source>
        <dbReference type="SAM" id="MobiDB-lite"/>
    </source>
</evidence>
<dbReference type="Pfam" id="PF18809">
    <property type="entry name" value="PBECR1"/>
    <property type="match status" value="1"/>
</dbReference>
<accession>A0ABQ6TPP3</accession>
<proteinExistence type="predicted"/>
<keyword evidence="1" id="KW-0482">Metalloprotease</keyword>
<dbReference type="PANTHER" id="PTHR30471">
    <property type="entry name" value="DNA REPAIR PROTEIN RADC"/>
    <property type="match status" value="1"/>
</dbReference>
<reference evidence="6 7" key="1">
    <citation type="journal article" date="2020" name="Microorganisms">
        <title>Description of Three Novel Members in the Family Geobacteraceae, Oryzomonas japonicum gen. nov., sp. nov., Oryzomonas sagensis sp. nov., and Oryzomonas ruber sp. nov.</title>
        <authorList>
            <person name="Xu Z."/>
            <person name="Masuda Y."/>
            <person name="Hayakawa C."/>
            <person name="Ushijima N."/>
            <person name="Kawano K."/>
            <person name="Shiratori Y."/>
            <person name="Senoo K."/>
            <person name="Itoh H."/>
        </authorList>
    </citation>
    <scope>NUCLEOTIDE SEQUENCE [LARGE SCALE GENOMIC DNA]</scope>
    <source>
        <strain evidence="6 7">Red100</strain>
    </source>
</reference>
<feature type="region of interest" description="Disordered" evidence="2">
    <location>
        <begin position="720"/>
        <end position="740"/>
    </location>
</feature>
<dbReference type="InterPro" id="IPR001405">
    <property type="entry name" value="UPF0758"/>
</dbReference>